<dbReference type="Proteomes" id="UP000239010">
    <property type="component" value="Unassembled WGS sequence"/>
</dbReference>
<reference evidence="2 3" key="1">
    <citation type="submission" date="2017-11" db="EMBL/GenBank/DDBJ databases">
        <title>Genome sequence of Entomoplasma ellychniae ELCN-1 (ATCC 43707).</title>
        <authorList>
            <person name="Lo W.-S."/>
            <person name="Gasparich G.E."/>
            <person name="Kuo C.-H."/>
        </authorList>
    </citation>
    <scope>NUCLEOTIDE SEQUENCE [LARGE SCALE GENOMIC DNA]</scope>
    <source>
        <strain evidence="2 3">ELCN-1</strain>
    </source>
</reference>
<keyword evidence="1" id="KW-0472">Membrane</keyword>
<dbReference type="AlphaFoldDB" id="A0A8E2QVV2"/>
<keyword evidence="3" id="KW-1185">Reference proteome</keyword>
<proteinExistence type="predicted"/>
<protein>
    <submittedName>
        <fullName evidence="2">Uncharacterized protein</fullName>
    </submittedName>
</protein>
<sequence>MSNGKKKELNKYGFDKTLEFSWKKLGKFLKLVGVTAKSNKILFTFLILSCIMGSFLAACLPLVASMMITALSNNNVEPTIKFLLWNTPLIKGCITFL</sequence>
<name>A0A8E2QVV2_9MOLU</name>
<keyword evidence="1" id="KW-1133">Transmembrane helix</keyword>
<keyword evidence="1" id="KW-0812">Transmembrane</keyword>
<evidence type="ECO:0000313" key="3">
    <source>
        <dbReference type="Proteomes" id="UP000239010"/>
    </source>
</evidence>
<dbReference type="EMBL" id="PHND01000001">
    <property type="protein sequence ID" value="PPE04632.1"/>
    <property type="molecule type" value="Genomic_DNA"/>
</dbReference>
<accession>A0A8E2QVV2</accession>
<comment type="caution">
    <text evidence="2">The sequence shown here is derived from an EMBL/GenBank/DDBJ whole genome shotgun (WGS) entry which is preliminary data.</text>
</comment>
<dbReference type="RefSeq" id="WP_104205750.1">
    <property type="nucleotide sequence ID" value="NZ_PHND01000001.1"/>
</dbReference>
<gene>
    <name evidence="2" type="ORF">EELLY_v1c03120</name>
</gene>
<organism evidence="2 3">
    <name type="scientific">Entomoplasma ellychniae</name>
    <dbReference type="NCBI Taxonomy" id="2114"/>
    <lineage>
        <taxon>Bacteria</taxon>
        <taxon>Bacillati</taxon>
        <taxon>Mycoplasmatota</taxon>
        <taxon>Mollicutes</taxon>
        <taxon>Entomoplasmatales</taxon>
        <taxon>Entomoplasmataceae</taxon>
        <taxon>Entomoplasma</taxon>
    </lineage>
</organism>
<evidence type="ECO:0000256" key="1">
    <source>
        <dbReference type="SAM" id="Phobius"/>
    </source>
</evidence>
<feature type="transmembrane region" description="Helical" evidence="1">
    <location>
        <begin position="41"/>
        <end position="64"/>
    </location>
</feature>
<evidence type="ECO:0000313" key="2">
    <source>
        <dbReference type="EMBL" id="PPE04632.1"/>
    </source>
</evidence>